<feature type="region of interest" description="Disordered" evidence="1">
    <location>
        <begin position="1"/>
        <end position="33"/>
    </location>
</feature>
<keyword evidence="4" id="KW-1185">Reference proteome</keyword>
<dbReference type="AlphaFoldDB" id="A0AAV2YFN3"/>
<organism evidence="3 4">
    <name type="scientific">Lagenidium giganteum</name>
    <dbReference type="NCBI Taxonomy" id="4803"/>
    <lineage>
        <taxon>Eukaryota</taxon>
        <taxon>Sar</taxon>
        <taxon>Stramenopiles</taxon>
        <taxon>Oomycota</taxon>
        <taxon>Peronosporomycetes</taxon>
        <taxon>Pythiales</taxon>
        <taxon>Pythiaceae</taxon>
    </lineage>
</organism>
<dbReference type="EMBL" id="DAKRPA010000279">
    <property type="protein sequence ID" value="DAZ93950.1"/>
    <property type="molecule type" value="Genomic_DNA"/>
</dbReference>
<evidence type="ECO:0000313" key="3">
    <source>
        <dbReference type="EMBL" id="DAZ93950.1"/>
    </source>
</evidence>
<reference evidence="3" key="1">
    <citation type="submission" date="2022-11" db="EMBL/GenBank/DDBJ databases">
        <authorList>
            <person name="Morgan W.R."/>
            <person name="Tartar A."/>
        </authorList>
    </citation>
    <scope>NUCLEOTIDE SEQUENCE</scope>
    <source>
        <strain evidence="3">ARSEF 373</strain>
    </source>
</reference>
<accession>A0AAV2YFN3</accession>
<name>A0AAV2YFN3_9STRA</name>
<dbReference type="Proteomes" id="UP001146120">
    <property type="component" value="Unassembled WGS sequence"/>
</dbReference>
<sequence>MQADNVERVAAPSNPAEPDEADDSGHRDQQSQFEGEMDALSSLLEQETQEASAGAVVDAISSVARDAGEFYVAVQQWKAIPRAFERLEWSASELTSKTVLGWVIAELSRTVFAHEELDMELADYILGLIQHPDFRQPDLLVAELHEFLGDAARAFVLSLWKFLVVEIAMKTVFHMSKAEMAENARQHQTKQARTRELTALERERQETAKLGRTQTTDVKDSRKTVELRDYKRRRPKYRTKRGLTPHEALREFLAKQMLDLSEETGRELVECKPETTAQEQASGLAPDHVLRAQNWTQFTDPLAVRDMHRPRVQEEDDRDLLHATRSATSQTNGDITATVMSIFIEDASPDPDPDPGLDPGPDLDLNVDPVAVKVIVLAVVDPDRDLIIVVANWLEQANYGVGHILCRPAHGRSFDRRRTMKRINT</sequence>
<dbReference type="Gene3D" id="1.20.1390.10">
    <property type="entry name" value="PWI domain"/>
    <property type="match status" value="1"/>
</dbReference>
<comment type="caution">
    <text evidence="3">The sequence shown here is derived from an EMBL/GenBank/DDBJ whole genome shotgun (WGS) entry which is preliminary data.</text>
</comment>
<dbReference type="Pfam" id="PF01480">
    <property type="entry name" value="PWI"/>
    <property type="match status" value="1"/>
</dbReference>
<dbReference type="InterPro" id="IPR002483">
    <property type="entry name" value="PWI_dom"/>
</dbReference>
<feature type="domain" description="PWI" evidence="2">
    <location>
        <begin position="121"/>
        <end position="164"/>
    </location>
</feature>
<evidence type="ECO:0000259" key="2">
    <source>
        <dbReference type="Pfam" id="PF01480"/>
    </source>
</evidence>
<reference evidence="3" key="2">
    <citation type="journal article" date="2023" name="Microbiol Resour">
        <title>Decontamination and Annotation of the Draft Genome Sequence of the Oomycete Lagenidium giganteum ARSEF 373.</title>
        <authorList>
            <person name="Morgan W.R."/>
            <person name="Tartar A."/>
        </authorList>
    </citation>
    <scope>NUCLEOTIDE SEQUENCE</scope>
    <source>
        <strain evidence="3">ARSEF 373</strain>
    </source>
</reference>
<evidence type="ECO:0000256" key="1">
    <source>
        <dbReference type="SAM" id="MobiDB-lite"/>
    </source>
</evidence>
<protein>
    <recommendedName>
        <fullName evidence="2">PWI domain-containing protein</fullName>
    </recommendedName>
</protein>
<evidence type="ECO:0000313" key="4">
    <source>
        <dbReference type="Proteomes" id="UP001146120"/>
    </source>
</evidence>
<proteinExistence type="predicted"/>
<gene>
    <name evidence="3" type="ORF">N0F65_001085</name>
</gene>